<accession>A0A8H5MDI1</accession>
<protein>
    <submittedName>
        <fullName evidence="1">Uncharacterized protein</fullName>
    </submittedName>
</protein>
<dbReference type="Proteomes" id="UP000518752">
    <property type="component" value="Unassembled WGS sequence"/>
</dbReference>
<comment type="caution">
    <text evidence="1">The sequence shown here is derived from an EMBL/GenBank/DDBJ whole genome shotgun (WGS) entry which is preliminary data.</text>
</comment>
<reference evidence="1 2" key="1">
    <citation type="journal article" date="2020" name="ISME J.">
        <title>Uncovering the hidden diversity of litter-decomposition mechanisms in mushroom-forming fungi.</title>
        <authorList>
            <person name="Floudas D."/>
            <person name="Bentzer J."/>
            <person name="Ahren D."/>
            <person name="Johansson T."/>
            <person name="Persson P."/>
            <person name="Tunlid A."/>
        </authorList>
    </citation>
    <scope>NUCLEOTIDE SEQUENCE [LARGE SCALE GENOMIC DNA]</scope>
    <source>
        <strain evidence="1 2">CBS 406.79</strain>
    </source>
</reference>
<sequence>MDLLPEELLHFIVKSLAYRPSPPESEFPEFQLKYPSLELKSLSLVNKKLRRICIPLLFAYLYINDSEEKLRVLADSSGPHLEFLRMLELGAAVYEAQDISALNDLLPQTKRLSVVKFGSWTALAECLSTIHKSNPSITILVGRANDLIDG</sequence>
<evidence type="ECO:0000313" key="1">
    <source>
        <dbReference type="EMBL" id="KAF5390455.1"/>
    </source>
</evidence>
<name>A0A8H5MDI1_9AGAR</name>
<evidence type="ECO:0000313" key="2">
    <source>
        <dbReference type="Proteomes" id="UP000518752"/>
    </source>
</evidence>
<organism evidence="1 2">
    <name type="scientific">Collybiopsis confluens</name>
    <dbReference type="NCBI Taxonomy" id="2823264"/>
    <lineage>
        <taxon>Eukaryota</taxon>
        <taxon>Fungi</taxon>
        <taxon>Dikarya</taxon>
        <taxon>Basidiomycota</taxon>
        <taxon>Agaricomycotina</taxon>
        <taxon>Agaricomycetes</taxon>
        <taxon>Agaricomycetidae</taxon>
        <taxon>Agaricales</taxon>
        <taxon>Marasmiineae</taxon>
        <taxon>Omphalotaceae</taxon>
        <taxon>Collybiopsis</taxon>
    </lineage>
</organism>
<gene>
    <name evidence="1" type="ORF">D9757_005312</name>
</gene>
<dbReference type="OrthoDB" id="3043436at2759"/>
<dbReference type="EMBL" id="JAACJN010000015">
    <property type="protein sequence ID" value="KAF5390455.1"/>
    <property type="molecule type" value="Genomic_DNA"/>
</dbReference>
<proteinExistence type="predicted"/>
<dbReference type="AlphaFoldDB" id="A0A8H5MDI1"/>
<keyword evidence="2" id="KW-1185">Reference proteome</keyword>